<dbReference type="EMBL" id="BAAAYK010000038">
    <property type="protein sequence ID" value="GAA3358334.1"/>
    <property type="molecule type" value="Genomic_DNA"/>
</dbReference>
<proteinExistence type="predicted"/>
<organism evidence="4 5">
    <name type="scientific">Saccharopolyspora gregorii</name>
    <dbReference type="NCBI Taxonomy" id="33914"/>
    <lineage>
        <taxon>Bacteria</taxon>
        <taxon>Bacillati</taxon>
        <taxon>Actinomycetota</taxon>
        <taxon>Actinomycetes</taxon>
        <taxon>Pseudonocardiales</taxon>
        <taxon>Pseudonocardiaceae</taxon>
        <taxon>Saccharopolyspora</taxon>
    </lineage>
</organism>
<dbReference type="RefSeq" id="WP_344927196.1">
    <property type="nucleotide sequence ID" value="NZ_BAAAYK010000038.1"/>
</dbReference>
<sequence length="252" mass="27840">MTRTERTATRQRVPHSFPYVLMYHSVSEYTDDPYLVTVDPARFERQLRWLRARGCTGVSMRELLAARRAGRARGLVGLTFDDGYTDFAEVVHPLLRRFGWTATVFVISGLLGGHNRWDPAGPRKPLMTEEQVAEVAAAGMEIGSHSVQHRRLTELEPAELAAEVGKSRPVLQAISGQPVDGFCYPYGAVDAAVVAAVREAGYGYGCAIWRSASSGTHALPRTYVGDRDGTLRLDAKRVRHVLAADSGILRFR</sequence>
<dbReference type="InterPro" id="IPR002509">
    <property type="entry name" value="NODB_dom"/>
</dbReference>
<dbReference type="PANTHER" id="PTHR34216">
    <property type="match status" value="1"/>
</dbReference>
<dbReference type="CDD" id="cd10918">
    <property type="entry name" value="CE4_NodB_like_5s_6s"/>
    <property type="match status" value="1"/>
</dbReference>
<evidence type="ECO:0000256" key="2">
    <source>
        <dbReference type="ARBA" id="ARBA00022729"/>
    </source>
</evidence>
<name>A0ABP6RRT0_9PSEU</name>
<gene>
    <name evidence="4" type="ORF">GCM10020366_30000</name>
</gene>
<dbReference type="Gene3D" id="3.20.20.370">
    <property type="entry name" value="Glycoside hydrolase/deacetylase"/>
    <property type="match status" value="1"/>
</dbReference>
<dbReference type="InterPro" id="IPR051398">
    <property type="entry name" value="Polysacch_Deacetylase"/>
</dbReference>
<dbReference type="SUPFAM" id="SSF88713">
    <property type="entry name" value="Glycoside hydrolase/deacetylase"/>
    <property type="match status" value="1"/>
</dbReference>
<dbReference type="Pfam" id="PF01522">
    <property type="entry name" value="Polysacc_deac_1"/>
    <property type="match status" value="1"/>
</dbReference>
<dbReference type="PROSITE" id="PS51677">
    <property type="entry name" value="NODB"/>
    <property type="match status" value="1"/>
</dbReference>
<evidence type="ECO:0000313" key="4">
    <source>
        <dbReference type="EMBL" id="GAA3358334.1"/>
    </source>
</evidence>
<evidence type="ECO:0000256" key="1">
    <source>
        <dbReference type="ARBA" id="ARBA00004613"/>
    </source>
</evidence>
<evidence type="ECO:0000313" key="5">
    <source>
        <dbReference type="Proteomes" id="UP001500483"/>
    </source>
</evidence>
<accession>A0ABP6RRT0</accession>
<reference evidence="5" key="1">
    <citation type="journal article" date="2019" name="Int. J. Syst. Evol. Microbiol.">
        <title>The Global Catalogue of Microorganisms (GCM) 10K type strain sequencing project: providing services to taxonomists for standard genome sequencing and annotation.</title>
        <authorList>
            <consortium name="The Broad Institute Genomics Platform"/>
            <consortium name="The Broad Institute Genome Sequencing Center for Infectious Disease"/>
            <person name="Wu L."/>
            <person name="Ma J."/>
        </authorList>
    </citation>
    <scope>NUCLEOTIDE SEQUENCE [LARGE SCALE GENOMIC DNA]</scope>
    <source>
        <strain evidence="5">JCM 9687</strain>
    </source>
</reference>
<dbReference type="PANTHER" id="PTHR34216:SF3">
    <property type="entry name" value="POLY-BETA-1,6-N-ACETYL-D-GLUCOSAMINE N-DEACETYLASE"/>
    <property type="match status" value="1"/>
</dbReference>
<protein>
    <submittedName>
        <fullName evidence="4">Polysaccharide deacetylase family protein</fullName>
    </submittedName>
</protein>
<keyword evidence="2" id="KW-0732">Signal</keyword>
<evidence type="ECO:0000259" key="3">
    <source>
        <dbReference type="PROSITE" id="PS51677"/>
    </source>
</evidence>
<feature type="domain" description="NodB homology" evidence="3">
    <location>
        <begin position="74"/>
        <end position="252"/>
    </location>
</feature>
<keyword evidence="5" id="KW-1185">Reference proteome</keyword>
<comment type="caution">
    <text evidence="4">The sequence shown here is derived from an EMBL/GenBank/DDBJ whole genome shotgun (WGS) entry which is preliminary data.</text>
</comment>
<dbReference type="Proteomes" id="UP001500483">
    <property type="component" value="Unassembled WGS sequence"/>
</dbReference>
<dbReference type="InterPro" id="IPR011330">
    <property type="entry name" value="Glyco_hydro/deAcase_b/a-brl"/>
</dbReference>
<comment type="subcellular location">
    <subcellularLocation>
        <location evidence="1">Secreted</location>
    </subcellularLocation>
</comment>